<dbReference type="CDD" id="cd06261">
    <property type="entry name" value="TM_PBP2"/>
    <property type="match status" value="1"/>
</dbReference>
<evidence type="ECO:0000259" key="8">
    <source>
        <dbReference type="PROSITE" id="PS50928"/>
    </source>
</evidence>
<evidence type="ECO:0000256" key="1">
    <source>
        <dbReference type="ARBA" id="ARBA00004651"/>
    </source>
</evidence>
<evidence type="ECO:0000256" key="6">
    <source>
        <dbReference type="ARBA" id="ARBA00023136"/>
    </source>
</evidence>
<evidence type="ECO:0000256" key="7">
    <source>
        <dbReference type="RuleBase" id="RU363032"/>
    </source>
</evidence>
<evidence type="ECO:0000313" key="10">
    <source>
        <dbReference type="Proteomes" id="UP000198972"/>
    </source>
</evidence>
<feature type="transmembrane region" description="Helical" evidence="7">
    <location>
        <begin position="151"/>
        <end position="184"/>
    </location>
</feature>
<keyword evidence="5 7" id="KW-1133">Transmembrane helix</keyword>
<accession>A0A1G7SDF8</accession>
<reference evidence="9 10" key="1">
    <citation type="submission" date="2016-10" db="EMBL/GenBank/DDBJ databases">
        <authorList>
            <person name="de Groot N.N."/>
        </authorList>
    </citation>
    <scope>NUCLEOTIDE SEQUENCE [LARGE SCALE GENOMIC DNA]</scope>
    <source>
        <strain evidence="9 10">DSM 28129</strain>
    </source>
</reference>
<keyword evidence="2 7" id="KW-0813">Transport</keyword>
<dbReference type="Pfam" id="PF00528">
    <property type="entry name" value="BPD_transp_1"/>
    <property type="match status" value="1"/>
</dbReference>
<keyword evidence="3" id="KW-1003">Cell membrane</keyword>
<comment type="similarity">
    <text evidence="7">Belongs to the binding-protein-dependent transport system permease family.</text>
</comment>
<dbReference type="OrthoDB" id="9788108at2"/>
<dbReference type="PROSITE" id="PS50928">
    <property type="entry name" value="ABC_TM1"/>
    <property type="match status" value="1"/>
</dbReference>
<dbReference type="AlphaFoldDB" id="A0A1G7SDF8"/>
<feature type="transmembrane region" description="Helical" evidence="7">
    <location>
        <begin position="77"/>
        <end position="98"/>
    </location>
</feature>
<evidence type="ECO:0000256" key="2">
    <source>
        <dbReference type="ARBA" id="ARBA00022448"/>
    </source>
</evidence>
<dbReference type="SUPFAM" id="SSF160964">
    <property type="entry name" value="MalF N-terminal region-like"/>
    <property type="match status" value="1"/>
</dbReference>
<dbReference type="InterPro" id="IPR000515">
    <property type="entry name" value="MetI-like"/>
</dbReference>
<dbReference type="EMBL" id="FNBG01000029">
    <property type="protein sequence ID" value="SDG20240.1"/>
    <property type="molecule type" value="Genomic_DNA"/>
</dbReference>
<proteinExistence type="inferred from homology"/>
<dbReference type="RefSeq" id="WP_091234922.1">
    <property type="nucleotide sequence ID" value="NZ_FNBG01000029.1"/>
</dbReference>
<comment type="subcellular location">
    <subcellularLocation>
        <location evidence="1 7">Cell membrane</location>
        <topology evidence="1 7">Multi-pass membrane protein</topology>
    </subcellularLocation>
</comment>
<dbReference type="InterPro" id="IPR051393">
    <property type="entry name" value="ABC_transporter_permease"/>
</dbReference>
<keyword evidence="10" id="KW-1185">Reference proteome</keyword>
<sequence>MSKIKKPSSEELSAILFLAPIFIGFFIFILIPILFTVVLSFVDYNKVGPLNMDFVGLKNYINVFSDEQAMNGYLQSLYFSIIYVPVMLILSLLLAILINKSFYFRTATRTLIFMPYVSNVTAVAMVWSLIFDPLNGPINQLLELMGVSNPPLWFGGVNTSLISVIIVNVWINLAFQTIVFLAALQGVSKDLYESASIDGAGTWRKFISITVPSISPITFFLVITTLIGSFQNYAIVKLLTNGGPGTSSRVISLNIYEEAFTFNRYSFASAQAMLLFLVILIITLIQWKWQKKWAQN</sequence>
<feature type="transmembrane region" description="Helical" evidence="7">
    <location>
        <begin position="265"/>
        <end position="285"/>
    </location>
</feature>
<organism evidence="9 10">
    <name type="scientific">Fontibacillus panacisegetis</name>
    <dbReference type="NCBI Taxonomy" id="670482"/>
    <lineage>
        <taxon>Bacteria</taxon>
        <taxon>Bacillati</taxon>
        <taxon>Bacillota</taxon>
        <taxon>Bacilli</taxon>
        <taxon>Bacillales</taxon>
        <taxon>Paenibacillaceae</taxon>
        <taxon>Fontibacillus</taxon>
    </lineage>
</organism>
<evidence type="ECO:0000313" key="9">
    <source>
        <dbReference type="EMBL" id="SDG20240.1"/>
    </source>
</evidence>
<feature type="transmembrane region" description="Helical" evidence="7">
    <location>
        <begin position="205"/>
        <end position="230"/>
    </location>
</feature>
<dbReference type="PANTHER" id="PTHR30193">
    <property type="entry name" value="ABC TRANSPORTER PERMEASE PROTEIN"/>
    <property type="match status" value="1"/>
</dbReference>
<dbReference type="SUPFAM" id="SSF161098">
    <property type="entry name" value="MetI-like"/>
    <property type="match status" value="1"/>
</dbReference>
<feature type="domain" description="ABC transmembrane type-1" evidence="8">
    <location>
        <begin position="73"/>
        <end position="286"/>
    </location>
</feature>
<evidence type="ECO:0000256" key="4">
    <source>
        <dbReference type="ARBA" id="ARBA00022692"/>
    </source>
</evidence>
<evidence type="ECO:0000256" key="5">
    <source>
        <dbReference type="ARBA" id="ARBA00022989"/>
    </source>
</evidence>
<dbReference type="GO" id="GO:0005886">
    <property type="term" value="C:plasma membrane"/>
    <property type="evidence" value="ECO:0007669"/>
    <property type="project" value="UniProtKB-SubCell"/>
</dbReference>
<dbReference type="Proteomes" id="UP000198972">
    <property type="component" value="Unassembled WGS sequence"/>
</dbReference>
<dbReference type="GO" id="GO:0055085">
    <property type="term" value="P:transmembrane transport"/>
    <property type="evidence" value="ECO:0007669"/>
    <property type="project" value="InterPro"/>
</dbReference>
<feature type="transmembrane region" description="Helical" evidence="7">
    <location>
        <begin position="110"/>
        <end position="131"/>
    </location>
</feature>
<dbReference type="PANTHER" id="PTHR30193:SF37">
    <property type="entry name" value="INNER MEMBRANE ABC TRANSPORTER PERMEASE PROTEIN YCJO"/>
    <property type="match status" value="1"/>
</dbReference>
<protein>
    <submittedName>
        <fullName evidence="9">Carbohydrate ABC transporter membrane protein 1, CUT1 family</fullName>
    </submittedName>
</protein>
<feature type="transmembrane region" description="Helical" evidence="7">
    <location>
        <begin position="12"/>
        <end position="42"/>
    </location>
</feature>
<dbReference type="STRING" id="670482.SAMN04488542_12945"/>
<evidence type="ECO:0000256" key="3">
    <source>
        <dbReference type="ARBA" id="ARBA00022475"/>
    </source>
</evidence>
<name>A0A1G7SDF8_9BACL</name>
<dbReference type="Gene3D" id="1.10.3720.10">
    <property type="entry name" value="MetI-like"/>
    <property type="match status" value="1"/>
</dbReference>
<gene>
    <name evidence="9" type="ORF">SAMN04488542_12945</name>
</gene>
<keyword evidence="4 7" id="KW-0812">Transmembrane</keyword>
<keyword evidence="6 7" id="KW-0472">Membrane</keyword>
<dbReference type="InterPro" id="IPR035906">
    <property type="entry name" value="MetI-like_sf"/>
</dbReference>